<evidence type="ECO:0000256" key="1">
    <source>
        <dbReference type="ARBA" id="ARBA00022729"/>
    </source>
</evidence>
<keyword evidence="3" id="KW-1185">Reference proteome</keyword>
<name>A0ABU3R541_9GAMM</name>
<dbReference type="Proteomes" id="UP001257914">
    <property type="component" value="Unassembled WGS sequence"/>
</dbReference>
<dbReference type="InterPro" id="IPR037873">
    <property type="entry name" value="BamE-like"/>
</dbReference>
<reference evidence="2 3" key="1">
    <citation type="submission" date="2023-10" db="EMBL/GenBank/DDBJ databases">
        <title>Psychrosphaera aquimaarina strain SW33 isolated from seawater.</title>
        <authorList>
            <person name="Bayburt H."/>
            <person name="Kim J.M."/>
            <person name="Choi B.J."/>
            <person name="Jeon C.O."/>
        </authorList>
    </citation>
    <scope>NUCLEOTIDE SEQUENCE [LARGE SCALE GENOMIC DNA]</scope>
    <source>
        <strain evidence="2 3">KCTC 52743</strain>
    </source>
</reference>
<gene>
    <name evidence="2" type="ORF">RT723_17705</name>
</gene>
<sequence length="131" mass="14751">MNQTLNKTIKTLILTLPLTFALTGCVVVVGDDEGRGWNNSNSSSEWKEVQRTNKAKVAQLEVGETISQVKTTFGSADFNEAFTDNDKQYQVLFYRTRHKHSDGETTKDECTPLIFVDGVLQSWGQKAYKKL</sequence>
<dbReference type="EMBL" id="JAWCUA010000010">
    <property type="protein sequence ID" value="MDU0114793.1"/>
    <property type="molecule type" value="Genomic_DNA"/>
</dbReference>
<organism evidence="2 3">
    <name type="scientific">Psychrosphaera aquimarina</name>
    <dbReference type="NCBI Taxonomy" id="2044854"/>
    <lineage>
        <taxon>Bacteria</taxon>
        <taxon>Pseudomonadati</taxon>
        <taxon>Pseudomonadota</taxon>
        <taxon>Gammaproteobacteria</taxon>
        <taxon>Alteromonadales</taxon>
        <taxon>Pseudoalteromonadaceae</taxon>
        <taxon>Psychrosphaera</taxon>
    </lineage>
</organism>
<evidence type="ECO:0000313" key="2">
    <source>
        <dbReference type="EMBL" id="MDU0114793.1"/>
    </source>
</evidence>
<proteinExistence type="predicted"/>
<keyword evidence="1" id="KW-0732">Signal</keyword>
<dbReference type="RefSeq" id="WP_315948470.1">
    <property type="nucleotide sequence ID" value="NZ_JAWCUA010000010.1"/>
</dbReference>
<protein>
    <submittedName>
        <fullName evidence="2">DUF3192 domain-containing protein</fullName>
    </submittedName>
</protein>
<evidence type="ECO:0000313" key="3">
    <source>
        <dbReference type="Proteomes" id="UP001257914"/>
    </source>
</evidence>
<accession>A0ABU3R541</accession>
<dbReference type="Gene3D" id="3.30.1450.10">
    <property type="match status" value="1"/>
</dbReference>
<comment type="caution">
    <text evidence="2">The sequence shown here is derived from an EMBL/GenBank/DDBJ whole genome shotgun (WGS) entry which is preliminary data.</text>
</comment>
<dbReference type="PROSITE" id="PS51257">
    <property type="entry name" value="PROKAR_LIPOPROTEIN"/>
    <property type="match status" value="1"/>
</dbReference>
<dbReference type="Pfam" id="PF11399">
    <property type="entry name" value="DUF3192"/>
    <property type="match status" value="1"/>
</dbReference>
<dbReference type="InterPro" id="IPR021534">
    <property type="entry name" value="DUF3192"/>
</dbReference>